<feature type="compositionally biased region" description="Low complexity" evidence="1">
    <location>
        <begin position="28"/>
        <end position="40"/>
    </location>
</feature>
<feature type="region of interest" description="Disordered" evidence="1">
    <location>
        <begin position="18"/>
        <end position="81"/>
    </location>
</feature>
<dbReference type="InParanoid" id="A0A177CS94"/>
<accession>A0A177CS94</accession>
<sequence length="149" mass="15636">MAHGGPCRIHLVVAAGAEPGPPLTAPFGRNAGASSGPSARRGGEFHTERAHTPRVARQCQSARTKPWHRTPAGPAARRRSDCGQTTACAAESENIAAGRFQPLRREAVPLRRLRRCDGSREQPSTTPAASHSVGLAQGSLIKSPATLGH</sequence>
<proteinExistence type="predicted"/>
<evidence type="ECO:0000313" key="2">
    <source>
        <dbReference type="EMBL" id="OAG10404.1"/>
    </source>
</evidence>
<name>A0A177CS94_9PLEO</name>
<dbReference type="AlphaFoldDB" id="A0A177CS94"/>
<feature type="region of interest" description="Disordered" evidence="1">
    <location>
        <begin position="111"/>
        <end position="149"/>
    </location>
</feature>
<reference evidence="2 3" key="1">
    <citation type="submission" date="2016-05" db="EMBL/GenBank/DDBJ databases">
        <title>Comparative analysis of secretome profiles of manganese(II)-oxidizing ascomycete fungi.</title>
        <authorList>
            <consortium name="DOE Joint Genome Institute"/>
            <person name="Zeiner C.A."/>
            <person name="Purvine S.O."/>
            <person name="Zink E.M."/>
            <person name="Wu S."/>
            <person name="Pasa-Tolic L."/>
            <person name="Chaput D.L."/>
            <person name="Haridas S."/>
            <person name="Grigoriev I.V."/>
            <person name="Santelli C.M."/>
            <person name="Hansel C.M."/>
        </authorList>
    </citation>
    <scope>NUCLEOTIDE SEQUENCE [LARGE SCALE GENOMIC DNA]</scope>
    <source>
        <strain evidence="2 3">AP3s5-JAC2a</strain>
    </source>
</reference>
<dbReference type="Proteomes" id="UP000077069">
    <property type="component" value="Unassembled WGS sequence"/>
</dbReference>
<feature type="compositionally biased region" description="Basic and acidic residues" evidence="1">
    <location>
        <begin position="111"/>
        <end position="120"/>
    </location>
</feature>
<gene>
    <name evidence="2" type="ORF">CC84DRAFT_483490</name>
</gene>
<dbReference type="RefSeq" id="XP_018040769.1">
    <property type="nucleotide sequence ID" value="XM_018186456.1"/>
</dbReference>
<feature type="compositionally biased region" description="Basic and acidic residues" evidence="1">
    <location>
        <begin position="41"/>
        <end position="51"/>
    </location>
</feature>
<keyword evidence="3" id="KW-1185">Reference proteome</keyword>
<organism evidence="2 3">
    <name type="scientific">Paraphaeosphaeria sporulosa</name>
    <dbReference type="NCBI Taxonomy" id="1460663"/>
    <lineage>
        <taxon>Eukaryota</taxon>
        <taxon>Fungi</taxon>
        <taxon>Dikarya</taxon>
        <taxon>Ascomycota</taxon>
        <taxon>Pezizomycotina</taxon>
        <taxon>Dothideomycetes</taxon>
        <taxon>Pleosporomycetidae</taxon>
        <taxon>Pleosporales</taxon>
        <taxon>Massarineae</taxon>
        <taxon>Didymosphaeriaceae</taxon>
        <taxon>Paraphaeosphaeria</taxon>
    </lineage>
</organism>
<protein>
    <submittedName>
        <fullName evidence="2">Uncharacterized protein</fullName>
    </submittedName>
</protein>
<evidence type="ECO:0000313" key="3">
    <source>
        <dbReference type="Proteomes" id="UP000077069"/>
    </source>
</evidence>
<dbReference type="GeneID" id="28769942"/>
<evidence type="ECO:0000256" key="1">
    <source>
        <dbReference type="SAM" id="MobiDB-lite"/>
    </source>
</evidence>
<dbReference type="EMBL" id="KV441549">
    <property type="protein sequence ID" value="OAG10404.1"/>
    <property type="molecule type" value="Genomic_DNA"/>
</dbReference>